<reference evidence="4" key="1">
    <citation type="journal article" date="2019" name="Int. J. Syst. Evol. Microbiol.">
        <title>The Global Catalogue of Microorganisms (GCM) 10K type strain sequencing project: providing services to taxonomists for standard genome sequencing and annotation.</title>
        <authorList>
            <consortium name="The Broad Institute Genomics Platform"/>
            <consortium name="The Broad Institute Genome Sequencing Center for Infectious Disease"/>
            <person name="Wu L."/>
            <person name="Ma J."/>
        </authorList>
    </citation>
    <scope>NUCLEOTIDE SEQUENCE [LARGE SCALE GENOMIC DNA]</scope>
    <source>
        <strain evidence="4">KCTC 42953</strain>
    </source>
</reference>
<dbReference type="InterPro" id="IPR011990">
    <property type="entry name" value="TPR-like_helical_dom_sf"/>
</dbReference>
<comment type="caution">
    <text evidence="3">The sequence shown here is derived from an EMBL/GenBank/DDBJ whole genome shotgun (WGS) entry which is preliminary data.</text>
</comment>
<gene>
    <name evidence="3" type="ORF">ACFODZ_14900</name>
</gene>
<evidence type="ECO:0000259" key="2">
    <source>
        <dbReference type="Pfam" id="PF24575"/>
    </source>
</evidence>
<dbReference type="SUPFAM" id="SSF48452">
    <property type="entry name" value="TPR-like"/>
    <property type="match status" value="1"/>
</dbReference>
<feature type="repeat" description="TPR" evidence="1">
    <location>
        <begin position="45"/>
        <end position="78"/>
    </location>
</feature>
<dbReference type="SMART" id="SM00028">
    <property type="entry name" value="TPR"/>
    <property type="match status" value="3"/>
</dbReference>
<organism evidence="3 4">
    <name type="scientific">Marinicella sediminis</name>
    <dbReference type="NCBI Taxonomy" id="1792834"/>
    <lineage>
        <taxon>Bacteria</taxon>
        <taxon>Pseudomonadati</taxon>
        <taxon>Pseudomonadota</taxon>
        <taxon>Gammaproteobacteria</taxon>
        <taxon>Lysobacterales</taxon>
        <taxon>Marinicellaceae</taxon>
        <taxon>Marinicella</taxon>
    </lineage>
</organism>
<dbReference type="RefSeq" id="WP_077412872.1">
    <property type="nucleotide sequence ID" value="NZ_JBHRTS010000008.1"/>
</dbReference>
<dbReference type="PROSITE" id="PS50005">
    <property type="entry name" value="TPR"/>
    <property type="match status" value="1"/>
</dbReference>
<evidence type="ECO:0000313" key="3">
    <source>
        <dbReference type="EMBL" id="MFC3195541.1"/>
    </source>
</evidence>
<protein>
    <recommendedName>
        <fullName evidence="2">Surface lipoprotein assembly modifier N-terminal TPR repeats region domain-containing protein</fullName>
    </recommendedName>
</protein>
<accession>A0ABV7JBU7</accession>
<dbReference type="SUPFAM" id="SSF56935">
    <property type="entry name" value="Porins"/>
    <property type="match status" value="1"/>
</dbReference>
<keyword evidence="1" id="KW-0802">TPR repeat</keyword>
<dbReference type="EMBL" id="JBHRTS010000008">
    <property type="protein sequence ID" value="MFC3195541.1"/>
    <property type="molecule type" value="Genomic_DNA"/>
</dbReference>
<sequence length="420" mass="47209">MNAGLMACEFELAIEDFQAQRLQAASDRFAGCLERSASDETLLRAESHFYLGIVARQQGDLEVSVHHLTQAREMRPDQIFYALELAVSTERTGSHQQALDIYQQVLGVENHPGARLGEARMMHWMGHVSKAVALYRVMLTDQPADTGARIGLGHALLGDHQKQAAKEQFRSVLQQQPDHQGARQGMEMAESQYNHRLKITHGIDQTATGDNHSSGIELFVQPRKAYQWGLIYSQAELPLSPPQDNGIPVFRAVRNNLSGFLKFNRPSGDAWSLGYARQDLQNGYQQRFSINHAHRFKEKHQWLWGLEYIDVSEAGEAYLFQASWVYQSTKHTSLLSQLFLSHDSAFGDSQALSLSAIHSWPDRLMLHGGLSHSRAINQPSWTGFLKAEVPFGDQWRLGLGVVNNFTNSDRSVTGAVTFHF</sequence>
<evidence type="ECO:0000313" key="4">
    <source>
        <dbReference type="Proteomes" id="UP001595533"/>
    </source>
</evidence>
<proteinExistence type="predicted"/>
<dbReference type="Pfam" id="PF24575">
    <property type="entry name" value="TPR_Slam"/>
    <property type="match status" value="1"/>
</dbReference>
<keyword evidence="4" id="KW-1185">Reference proteome</keyword>
<dbReference type="Proteomes" id="UP001595533">
    <property type="component" value="Unassembled WGS sequence"/>
</dbReference>
<name>A0ABV7JBU7_9GAMM</name>
<feature type="domain" description="Surface lipoprotein assembly modifier N-terminal TPR repeats region" evidence="2">
    <location>
        <begin position="75"/>
        <end position="169"/>
    </location>
</feature>
<evidence type="ECO:0000256" key="1">
    <source>
        <dbReference type="PROSITE-ProRule" id="PRU00339"/>
    </source>
</evidence>
<dbReference type="Gene3D" id="1.25.40.10">
    <property type="entry name" value="Tetratricopeptide repeat domain"/>
    <property type="match status" value="1"/>
</dbReference>
<dbReference type="InterPro" id="IPR019734">
    <property type="entry name" value="TPR_rpt"/>
</dbReference>
<dbReference type="InterPro" id="IPR057556">
    <property type="entry name" value="TPR_Slam"/>
</dbReference>